<comment type="caution">
    <text evidence="2">The sequence shown here is derived from an EMBL/GenBank/DDBJ whole genome shotgun (WGS) entry which is preliminary data.</text>
</comment>
<dbReference type="Proteomes" id="UP000266723">
    <property type="component" value="Unassembled WGS sequence"/>
</dbReference>
<protein>
    <submittedName>
        <fullName evidence="2">Uncharacterized protein</fullName>
    </submittedName>
</protein>
<dbReference type="EMBL" id="QGKV02002055">
    <property type="protein sequence ID" value="KAF3496950.1"/>
    <property type="molecule type" value="Genomic_DNA"/>
</dbReference>
<gene>
    <name evidence="2" type="ORF">DY000_02053647</name>
</gene>
<reference evidence="2 3" key="1">
    <citation type="journal article" date="2020" name="BMC Genomics">
        <title>Intraspecific diversification of the crop wild relative Brassica cretica Lam. using demographic model selection.</title>
        <authorList>
            <person name="Kioukis A."/>
            <person name="Michalopoulou V.A."/>
            <person name="Briers L."/>
            <person name="Pirintsos S."/>
            <person name="Studholme D.J."/>
            <person name="Pavlidis P."/>
            <person name="Sarris P.F."/>
        </authorList>
    </citation>
    <scope>NUCLEOTIDE SEQUENCE [LARGE SCALE GENOMIC DNA]</scope>
    <source>
        <strain evidence="3">cv. PFS-1207/04</strain>
    </source>
</reference>
<name>A0ABQ7AH39_BRACR</name>
<sequence length="82" mass="8989">MEGSPYRKFSFSQRKGAVPGTGPGVLRSGNPEAGVLPGVWRNSIPEYFSPTPTSPTYCGCSSERPRKLKRTLGECSMRPEIR</sequence>
<evidence type="ECO:0000256" key="1">
    <source>
        <dbReference type="SAM" id="MobiDB-lite"/>
    </source>
</evidence>
<accession>A0ABQ7AH39</accession>
<evidence type="ECO:0000313" key="3">
    <source>
        <dbReference type="Proteomes" id="UP000266723"/>
    </source>
</evidence>
<evidence type="ECO:0000313" key="2">
    <source>
        <dbReference type="EMBL" id="KAF3496950.1"/>
    </source>
</evidence>
<proteinExistence type="predicted"/>
<organism evidence="2 3">
    <name type="scientific">Brassica cretica</name>
    <name type="common">Mustard</name>
    <dbReference type="NCBI Taxonomy" id="69181"/>
    <lineage>
        <taxon>Eukaryota</taxon>
        <taxon>Viridiplantae</taxon>
        <taxon>Streptophyta</taxon>
        <taxon>Embryophyta</taxon>
        <taxon>Tracheophyta</taxon>
        <taxon>Spermatophyta</taxon>
        <taxon>Magnoliopsida</taxon>
        <taxon>eudicotyledons</taxon>
        <taxon>Gunneridae</taxon>
        <taxon>Pentapetalae</taxon>
        <taxon>rosids</taxon>
        <taxon>malvids</taxon>
        <taxon>Brassicales</taxon>
        <taxon>Brassicaceae</taxon>
        <taxon>Brassiceae</taxon>
        <taxon>Brassica</taxon>
    </lineage>
</organism>
<feature type="region of interest" description="Disordered" evidence="1">
    <location>
        <begin position="1"/>
        <end position="32"/>
    </location>
</feature>
<keyword evidence="3" id="KW-1185">Reference proteome</keyword>